<protein>
    <recommendedName>
        <fullName evidence="3">DUF1492 domain-containing protein</fullName>
    </recommendedName>
</protein>
<dbReference type="STRING" id="258515.SAMN05192585_11094"/>
<reference evidence="1 2" key="1">
    <citation type="submission" date="2016-10" db="EMBL/GenBank/DDBJ databases">
        <authorList>
            <person name="de Groot N.N."/>
        </authorList>
    </citation>
    <scope>NUCLEOTIDE SEQUENCE [LARGE SCALE GENOMIC DNA]</scope>
    <source>
        <strain evidence="1 2">CGMCC 1.5012</strain>
    </source>
</reference>
<dbReference type="OrthoDB" id="3242975at2"/>
<sequence length="138" mass="15721">MSIKEYLGQAYRLDQRINSKLEQIVSLRELSTKATSTLTDMPSSGTRNVHSMEGIIVKMIDLENEINADIDALVDLKRELVLAIKAVENPEYQTLLELRYLCFKSWEQIAVAMNYSVRNIYKMHEQALANTTVPTGVQ</sequence>
<dbReference type="AlphaFoldDB" id="A0A1G9YEV1"/>
<evidence type="ECO:0008006" key="3">
    <source>
        <dbReference type="Google" id="ProtNLM"/>
    </source>
</evidence>
<dbReference type="RefSeq" id="WP_092639196.1">
    <property type="nucleotide sequence ID" value="NZ_FNID01000010.1"/>
</dbReference>
<gene>
    <name evidence="1" type="ORF">SAMN05192585_11094</name>
</gene>
<organism evidence="1 2">
    <name type="scientific">Acetanaerobacterium elongatum</name>
    <dbReference type="NCBI Taxonomy" id="258515"/>
    <lineage>
        <taxon>Bacteria</taxon>
        <taxon>Bacillati</taxon>
        <taxon>Bacillota</taxon>
        <taxon>Clostridia</taxon>
        <taxon>Eubacteriales</taxon>
        <taxon>Oscillospiraceae</taxon>
        <taxon>Acetanaerobacterium</taxon>
    </lineage>
</organism>
<name>A0A1G9YEV1_9FIRM</name>
<evidence type="ECO:0000313" key="1">
    <source>
        <dbReference type="EMBL" id="SDN07035.1"/>
    </source>
</evidence>
<dbReference type="InterPro" id="IPR010861">
    <property type="entry name" value="DUF1492"/>
</dbReference>
<keyword evidence="2" id="KW-1185">Reference proteome</keyword>
<proteinExistence type="predicted"/>
<dbReference type="Pfam" id="PF07374">
    <property type="entry name" value="DUF1492"/>
    <property type="match status" value="1"/>
</dbReference>
<dbReference type="EMBL" id="FNID01000010">
    <property type="protein sequence ID" value="SDN07035.1"/>
    <property type="molecule type" value="Genomic_DNA"/>
</dbReference>
<evidence type="ECO:0000313" key="2">
    <source>
        <dbReference type="Proteomes" id="UP000199182"/>
    </source>
</evidence>
<accession>A0A1G9YEV1</accession>
<dbReference type="Proteomes" id="UP000199182">
    <property type="component" value="Unassembled WGS sequence"/>
</dbReference>